<gene>
    <name evidence="1" type="ORF">JHL16_04100</name>
</gene>
<comment type="caution">
    <text evidence="1">The sequence shown here is derived from an EMBL/GenBank/DDBJ whole genome shotgun (WGS) entry which is preliminary data.</text>
</comment>
<accession>A0ACC5QYT6</accession>
<protein>
    <submittedName>
        <fullName evidence="1">Aminotransferase class V-fold PLP-dependent enzyme</fullName>
    </submittedName>
</protein>
<evidence type="ECO:0000313" key="1">
    <source>
        <dbReference type="EMBL" id="MBK1865522.1"/>
    </source>
</evidence>
<proteinExistence type="predicted"/>
<reference evidence="1" key="1">
    <citation type="submission" date="2021-01" db="EMBL/GenBank/DDBJ databases">
        <authorList>
            <person name="Sun Q."/>
        </authorList>
    </citation>
    <scope>NUCLEOTIDE SEQUENCE</scope>
    <source>
        <strain evidence="1">YIM B02566</strain>
    </source>
</reference>
<evidence type="ECO:0000313" key="2">
    <source>
        <dbReference type="Proteomes" id="UP000616151"/>
    </source>
</evidence>
<dbReference type="Proteomes" id="UP000616151">
    <property type="component" value="Unassembled WGS sequence"/>
</dbReference>
<name>A0ACC5QYT6_9HYPH</name>
<keyword evidence="1" id="KW-0032">Aminotransferase</keyword>
<keyword evidence="1" id="KW-0808">Transferase</keyword>
<sequence length="413" mass="44285">MLAKPLTAKDAQALDAADPLAGIAGLFEAKPGVIFMDANSIGPMPKTVRASAEGLLDDWVNLRRRGWSSRDWLDMPSKLGDAIAPMIGADPGSVVVCDSTTINQFKAVSHCLGINAARSVILSQNGNFPTDVHVIQALVEASAGRLSLRFIDTEDEAVAAMGDTIAVAALSHVDYRSGERWDMKRVTGAAHAKGVLTVWDTSHSAGAVPVDLKGSGTDMAIGCGYKYLCTGPGGPAYIYARNEIADAVWPRLAGWMGHADVFGFTRDYVPHPGVKRFIAGTPAVAANELAKPILDIWPKIDPQKLWARHRSLTDFLIALLEQECGPLGVEVTSPRDHGRRGGNVSFRSPGAGSVVEALIDLGVVSSFRKPDAIRFGVSPLVISHADIHEAVMRLKRILSENIWLQPKYKKVSV</sequence>
<keyword evidence="2" id="KW-1185">Reference proteome</keyword>
<organism evidence="1 2">
    <name type="scientific">Taklimakanibacter albus</name>
    <dbReference type="NCBI Taxonomy" id="2800327"/>
    <lineage>
        <taxon>Bacteria</taxon>
        <taxon>Pseudomonadati</taxon>
        <taxon>Pseudomonadota</taxon>
        <taxon>Alphaproteobacteria</taxon>
        <taxon>Hyphomicrobiales</taxon>
        <taxon>Aestuariivirgaceae</taxon>
        <taxon>Taklimakanibacter</taxon>
    </lineage>
</organism>
<dbReference type="EMBL" id="JAENHL010000004">
    <property type="protein sequence ID" value="MBK1865522.1"/>
    <property type="molecule type" value="Genomic_DNA"/>
</dbReference>